<proteinExistence type="predicted"/>
<reference evidence="8" key="1">
    <citation type="submission" date="2024-06" db="EMBL/GenBank/DDBJ databases">
        <title>Multi-omics analyses provide insights into the biosynthesis of the anticancer antibiotic pleurotin in Hohenbuehelia grisea.</title>
        <authorList>
            <person name="Weaver J.A."/>
            <person name="Alberti F."/>
        </authorList>
    </citation>
    <scope>NUCLEOTIDE SEQUENCE [LARGE SCALE GENOMIC DNA]</scope>
    <source>
        <strain evidence="8">T-177</strain>
    </source>
</reference>
<keyword evidence="3" id="KW-0862">Zinc</keyword>
<keyword evidence="2 4" id="KW-0863">Zinc-finger</keyword>
<evidence type="ECO:0000313" key="8">
    <source>
        <dbReference type="Proteomes" id="UP001556367"/>
    </source>
</evidence>
<dbReference type="CDD" id="cd15534">
    <property type="entry name" value="PHD2_PHF12_Rco1"/>
    <property type="match status" value="1"/>
</dbReference>
<feature type="compositionally biased region" description="Polar residues" evidence="5">
    <location>
        <begin position="857"/>
        <end position="866"/>
    </location>
</feature>
<evidence type="ECO:0000256" key="4">
    <source>
        <dbReference type="PROSITE-ProRule" id="PRU00146"/>
    </source>
</evidence>
<dbReference type="SUPFAM" id="SSF57903">
    <property type="entry name" value="FYVE/PHD zinc finger"/>
    <property type="match status" value="2"/>
</dbReference>
<evidence type="ECO:0000256" key="2">
    <source>
        <dbReference type="ARBA" id="ARBA00022771"/>
    </source>
</evidence>
<feature type="region of interest" description="Disordered" evidence="5">
    <location>
        <begin position="601"/>
        <end position="746"/>
    </location>
</feature>
<comment type="caution">
    <text evidence="7">The sequence shown here is derived from an EMBL/GenBank/DDBJ whole genome shotgun (WGS) entry which is preliminary data.</text>
</comment>
<protein>
    <recommendedName>
        <fullName evidence="6">PHD-type domain-containing protein</fullName>
    </recommendedName>
</protein>
<feature type="compositionally biased region" description="Basic and acidic residues" evidence="5">
    <location>
        <begin position="709"/>
        <end position="720"/>
    </location>
</feature>
<feature type="compositionally biased region" description="Polar residues" evidence="5">
    <location>
        <begin position="673"/>
        <end position="687"/>
    </location>
</feature>
<keyword evidence="1" id="KW-0479">Metal-binding</keyword>
<sequence>MASTASTAVYMMPGVPVVQPPHLEGDTSLATEILPGPPSLSSVQQAALKRDPKKPVFSYLPPVDPGSTYSALMAGTPASSALSVAGVRSKRTRADKGTTGRAQRASARHQNGTTLTQNQPPLSEEEAASGSTLLQAPPYLDDPEITMIVDDDTSISRANSSQNIDGPEPPLAPPNGRGRPRRDKGKAREVESSAVRVKEEPKAVMLQTPEPLYPINNNEDHCSACRSQSSGLVYCDGCPRAFHFWCLDPPAENIDESSKWFCPACTARKNPPRKPPHSLLSPLIHHLATSIPSEFQLPEDYRTYFKDVTTGPRGAYVDASEIKQPRLNRFGQLDERDPYRLKDRNGAPVLCFRCGTSALPTSVAAAAPAAKRTRGSPTTPHAVPSGAVAGPSDGGVAATTEAASSGPGETWKSIVSCDHCNLHWHLDCLDPPLAHMPGFGKKWMCPNHAEQLIPSKRRIPKVNAAPIEVTQTRQFNNGNIEVVLSDTTPFAAPRVDVDEVLINGRRYRVPERVVMLDFWSKVSKDYGYRESTPEDDSGMSSPLTSLSSLDDDLDERPRFSLQSPSEPGLYSADDVRVAQMLCGLHDGLQTRHYAAAAPGTMSRANSMTGTRQASRAIPAPPPVSASASVTPTLSSATPKKRGRPRIIRPPNPITGATSSSAPPKRPVVGANGVTRTLTSDSISTSVSAVGPSLRRRKSTSNIQPTPSTRELRSRTRRDDPGQPSSALSTPAGLANGTDGHLPEDGGKRMTAMEYLRQVGKLPPVPEAPPPMNGIIVKTEDADHSSALLLDALPANGVTSPTKKRRGRLPRSEINPPGTPFTPTEGPRRGRKRKQPADDDEGGPSTATASVVPTTSTQALNEASSISAPAAVPTTKRVRTQKQKATIDGGTEAKAGLSEKAKGKEKDSSSATTPAEKPRRPPGRPRKYPLPVPPSSSAAASGSGASAAPGAGGSHAVAAASTKPVSRVVYGAGASVHEPTTPSTSLKIRLPRMSNVNLGASPQRAAGLGVDTPTSL</sequence>
<feature type="compositionally biased region" description="Low complexity" evidence="5">
    <location>
        <begin position="538"/>
        <end position="548"/>
    </location>
</feature>
<dbReference type="InterPro" id="IPR019787">
    <property type="entry name" value="Znf_PHD-finger"/>
</dbReference>
<dbReference type="InterPro" id="IPR001965">
    <property type="entry name" value="Znf_PHD"/>
</dbReference>
<dbReference type="InterPro" id="IPR019786">
    <property type="entry name" value="Zinc_finger_PHD-type_CS"/>
</dbReference>
<feature type="compositionally biased region" description="Polar residues" evidence="5">
    <location>
        <begin position="108"/>
        <end position="121"/>
    </location>
</feature>
<feature type="compositionally biased region" description="Basic and acidic residues" evidence="5">
    <location>
        <begin position="186"/>
        <end position="196"/>
    </location>
</feature>
<keyword evidence="8" id="KW-1185">Reference proteome</keyword>
<organism evidence="7 8">
    <name type="scientific">Hohenbuehelia grisea</name>
    <dbReference type="NCBI Taxonomy" id="104357"/>
    <lineage>
        <taxon>Eukaryota</taxon>
        <taxon>Fungi</taxon>
        <taxon>Dikarya</taxon>
        <taxon>Basidiomycota</taxon>
        <taxon>Agaricomycotina</taxon>
        <taxon>Agaricomycetes</taxon>
        <taxon>Agaricomycetidae</taxon>
        <taxon>Agaricales</taxon>
        <taxon>Pleurotineae</taxon>
        <taxon>Pleurotaceae</taxon>
        <taxon>Hohenbuehelia</taxon>
    </lineage>
</organism>
<dbReference type="Proteomes" id="UP001556367">
    <property type="component" value="Unassembled WGS sequence"/>
</dbReference>
<feature type="region of interest" description="Disordered" evidence="5">
    <location>
        <begin position="83"/>
        <end position="141"/>
    </location>
</feature>
<feature type="region of interest" description="Disordered" evidence="5">
    <location>
        <begin position="527"/>
        <end position="570"/>
    </location>
</feature>
<evidence type="ECO:0000256" key="5">
    <source>
        <dbReference type="SAM" id="MobiDB-lite"/>
    </source>
</evidence>
<feature type="compositionally biased region" description="Basic and acidic residues" evidence="5">
    <location>
        <begin position="896"/>
        <end position="907"/>
    </location>
</feature>
<dbReference type="PROSITE" id="PS50016">
    <property type="entry name" value="ZF_PHD_2"/>
    <property type="match status" value="1"/>
</dbReference>
<dbReference type="SMART" id="SM00249">
    <property type="entry name" value="PHD"/>
    <property type="match status" value="2"/>
</dbReference>
<dbReference type="InterPro" id="IPR013083">
    <property type="entry name" value="Znf_RING/FYVE/PHD"/>
</dbReference>
<gene>
    <name evidence="7" type="ORF">HGRIS_013389</name>
</gene>
<feature type="region of interest" description="Disordered" evidence="5">
    <location>
        <begin position="157"/>
        <end position="196"/>
    </location>
</feature>
<accession>A0ABR3IVG3</accession>
<evidence type="ECO:0000259" key="6">
    <source>
        <dbReference type="PROSITE" id="PS50016"/>
    </source>
</evidence>
<evidence type="ECO:0000256" key="3">
    <source>
        <dbReference type="ARBA" id="ARBA00022833"/>
    </source>
</evidence>
<feature type="compositionally biased region" description="Low complexity" evidence="5">
    <location>
        <begin position="934"/>
        <end position="960"/>
    </location>
</feature>
<evidence type="ECO:0000256" key="1">
    <source>
        <dbReference type="ARBA" id="ARBA00022723"/>
    </source>
</evidence>
<dbReference type="PANTHER" id="PTHR47636:SF1">
    <property type="entry name" value="TRANSCRIPTIONAL REGULATORY PROTEIN RCO1"/>
    <property type="match status" value="1"/>
</dbReference>
<dbReference type="PROSITE" id="PS01359">
    <property type="entry name" value="ZF_PHD_1"/>
    <property type="match status" value="1"/>
</dbReference>
<feature type="compositionally biased region" description="Polar residues" evidence="5">
    <location>
        <begin position="699"/>
        <end position="708"/>
    </location>
</feature>
<feature type="compositionally biased region" description="Polar residues" evidence="5">
    <location>
        <begin position="602"/>
        <end position="612"/>
    </location>
</feature>
<feature type="region of interest" description="Disordered" evidence="5">
    <location>
        <begin position="367"/>
        <end position="408"/>
    </location>
</feature>
<name>A0ABR3IVG3_9AGAR</name>
<dbReference type="InterPro" id="IPR052819">
    <property type="entry name" value="Chromatin_regulatory_protein"/>
</dbReference>
<feature type="region of interest" description="Disordered" evidence="5">
    <location>
        <begin position="996"/>
        <end position="1015"/>
    </location>
</feature>
<dbReference type="Gene3D" id="3.30.40.10">
    <property type="entry name" value="Zinc/RING finger domain, C3HC4 (zinc finger)"/>
    <property type="match status" value="2"/>
</dbReference>
<dbReference type="EMBL" id="JASNQZ010000015">
    <property type="protein sequence ID" value="KAL0947267.1"/>
    <property type="molecule type" value="Genomic_DNA"/>
</dbReference>
<dbReference type="Pfam" id="PF00628">
    <property type="entry name" value="PHD"/>
    <property type="match status" value="2"/>
</dbReference>
<dbReference type="PANTHER" id="PTHR47636">
    <property type="entry name" value="TRANSCRIPTIONAL REGULATORY PROTEIN RCO1"/>
    <property type="match status" value="1"/>
</dbReference>
<dbReference type="InterPro" id="IPR011011">
    <property type="entry name" value="Znf_FYVE_PHD"/>
</dbReference>
<feature type="region of interest" description="Disordered" evidence="5">
    <location>
        <begin position="791"/>
        <end position="961"/>
    </location>
</feature>
<evidence type="ECO:0000313" key="7">
    <source>
        <dbReference type="EMBL" id="KAL0947267.1"/>
    </source>
</evidence>
<feature type="compositionally biased region" description="Low complexity" evidence="5">
    <location>
        <begin position="843"/>
        <end position="856"/>
    </location>
</feature>
<feature type="domain" description="PHD-type" evidence="6">
    <location>
        <begin position="219"/>
        <end position="268"/>
    </location>
</feature>